<reference evidence="2" key="1">
    <citation type="journal article" date="2020" name="Fungal Divers.">
        <title>Resolving the Mortierellaceae phylogeny through synthesis of multi-gene phylogenetics and phylogenomics.</title>
        <authorList>
            <person name="Vandepol N."/>
            <person name="Liber J."/>
            <person name="Desiro A."/>
            <person name="Na H."/>
            <person name="Kennedy M."/>
            <person name="Barry K."/>
            <person name="Grigoriev I.V."/>
            <person name="Miller A.N."/>
            <person name="O'Donnell K."/>
            <person name="Stajich J.E."/>
            <person name="Bonito G."/>
        </authorList>
    </citation>
    <scope>NUCLEOTIDE SEQUENCE</scope>
    <source>
        <strain evidence="2">NVP60</strain>
    </source>
</reference>
<proteinExistence type="predicted"/>
<evidence type="ECO:0000313" key="2">
    <source>
        <dbReference type="EMBL" id="KAG0305254.1"/>
    </source>
</evidence>
<name>A0A9P6R0Z5_9FUNG</name>
<sequence>MLALYTFQAYLSNNPSKYLNEPRIPSLLWQDYILIILSVLFVFVYYYSLNGFWFMHKTARAVLLFVLAVLLIYASIFSMVQATDKDGNGSAFKCGGRGGGGRTWCSLNWTNKFIAALLGFFALYEIGLTMVWGPMELQRDYLPQHNDGHDQPIVHDGGQTGSTHAMIEQAQPSGVGLRISPTAVLAGKGATVAPHPGYQGSQKPILLGDINNAGGGVGGVYKVGKNVQEQDLPPPQVVYQYPAPQQAQFKDQHEQFVVPQPIPTILPTETQP</sequence>
<keyword evidence="1" id="KW-0812">Transmembrane</keyword>
<feature type="transmembrane region" description="Helical" evidence="1">
    <location>
        <begin position="32"/>
        <end position="49"/>
    </location>
</feature>
<dbReference type="AlphaFoldDB" id="A0A9P6R0Z5"/>
<protein>
    <submittedName>
        <fullName evidence="2">Uncharacterized protein</fullName>
    </submittedName>
</protein>
<feature type="transmembrane region" description="Helical" evidence="1">
    <location>
        <begin position="61"/>
        <end position="80"/>
    </location>
</feature>
<evidence type="ECO:0000256" key="1">
    <source>
        <dbReference type="SAM" id="Phobius"/>
    </source>
</evidence>
<dbReference type="EMBL" id="JAAAIN010001233">
    <property type="protein sequence ID" value="KAG0305254.1"/>
    <property type="molecule type" value="Genomic_DNA"/>
</dbReference>
<gene>
    <name evidence="2" type="ORF">BGZ97_001176</name>
</gene>
<evidence type="ECO:0000313" key="3">
    <source>
        <dbReference type="Proteomes" id="UP000823405"/>
    </source>
</evidence>
<feature type="non-terminal residue" evidence="2">
    <location>
        <position position="272"/>
    </location>
</feature>
<dbReference type="OrthoDB" id="2421645at2759"/>
<feature type="transmembrane region" description="Helical" evidence="1">
    <location>
        <begin position="113"/>
        <end position="132"/>
    </location>
</feature>
<accession>A0A9P6R0Z5</accession>
<dbReference type="Proteomes" id="UP000823405">
    <property type="component" value="Unassembled WGS sequence"/>
</dbReference>
<keyword evidence="1" id="KW-1133">Transmembrane helix</keyword>
<keyword evidence="1" id="KW-0472">Membrane</keyword>
<comment type="caution">
    <text evidence="2">The sequence shown here is derived from an EMBL/GenBank/DDBJ whole genome shotgun (WGS) entry which is preliminary data.</text>
</comment>
<keyword evidence="3" id="KW-1185">Reference proteome</keyword>
<organism evidence="2 3">
    <name type="scientific">Linnemannia gamsii</name>
    <dbReference type="NCBI Taxonomy" id="64522"/>
    <lineage>
        <taxon>Eukaryota</taxon>
        <taxon>Fungi</taxon>
        <taxon>Fungi incertae sedis</taxon>
        <taxon>Mucoromycota</taxon>
        <taxon>Mortierellomycotina</taxon>
        <taxon>Mortierellomycetes</taxon>
        <taxon>Mortierellales</taxon>
        <taxon>Mortierellaceae</taxon>
        <taxon>Linnemannia</taxon>
    </lineage>
</organism>